<organism evidence="18 19">
    <name type="scientific">Limnovirga soli</name>
    <dbReference type="NCBI Taxonomy" id="2656915"/>
    <lineage>
        <taxon>Bacteria</taxon>
        <taxon>Pseudomonadati</taxon>
        <taxon>Bacteroidota</taxon>
        <taxon>Chitinophagia</taxon>
        <taxon>Chitinophagales</taxon>
        <taxon>Chitinophagaceae</taxon>
        <taxon>Limnovirga</taxon>
    </lineage>
</organism>
<reference evidence="18" key="1">
    <citation type="submission" date="2019-10" db="EMBL/GenBank/DDBJ databases">
        <title>Draft genome sequence of Panacibacter sp. KCS-6.</title>
        <authorList>
            <person name="Yim K.J."/>
        </authorList>
    </citation>
    <scope>NUCLEOTIDE SEQUENCE</scope>
    <source>
        <strain evidence="18">KCS-6</strain>
    </source>
</reference>
<dbReference type="InterPro" id="IPR011761">
    <property type="entry name" value="ATP-grasp"/>
</dbReference>
<dbReference type="NCBIfam" id="NF002527">
    <property type="entry name" value="PRK01966.1-3"/>
    <property type="match status" value="1"/>
</dbReference>
<evidence type="ECO:0000256" key="14">
    <source>
        <dbReference type="PIRSR" id="PIRSR039102-1"/>
    </source>
</evidence>
<keyword evidence="15" id="KW-0464">Manganese</keyword>
<keyword evidence="11 13" id="KW-0961">Cell wall biogenesis/degradation</keyword>
<protein>
    <recommendedName>
        <fullName evidence="4 13">D-alanine--D-alanine ligase</fullName>
        <ecNumber evidence="4 13">6.3.2.4</ecNumber>
    </recommendedName>
    <alternativeName>
        <fullName evidence="13">D-Ala-D-Ala ligase</fullName>
    </alternativeName>
    <alternativeName>
        <fullName evidence="13">D-alanylalanine synthetase</fullName>
    </alternativeName>
</protein>
<evidence type="ECO:0000256" key="2">
    <source>
        <dbReference type="ARBA" id="ARBA00004496"/>
    </source>
</evidence>
<sequence>MKKVIALVTGGYSGEAEISYKSAVTVNNNIDREKYIVYTIDIRKDGWFYKQSNGQESLVDLNDFSITEADKKIYFDAALMCIHGNPGEDGKLQGYFDMLNIPYTSCDAATSAITFNKRYTVAVAAVSGIHVAKSVLLFKDRYTNAADIISTLQFPIFVKPNNGGSSIGMSKVNKPTDDVEAAIQKAFREDTQVLVEEFIEGRELTIGVFKTGGNIITLPMTEIISKNDFFDFEAKYKGASDEITPADVSESIAEKIRTAAKTIYSVFNCKGIVRIDFIYNEAACAPYMLEINTVPGQSEASLVPQQVKAMGWTLMQFYSAVIEEAFV</sequence>
<evidence type="ECO:0000256" key="13">
    <source>
        <dbReference type="HAMAP-Rule" id="MF_00047"/>
    </source>
</evidence>
<keyword evidence="6 13" id="KW-0436">Ligase</keyword>
<dbReference type="PROSITE" id="PS50975">
    <property type="entry name" value="ATP_GRASP"/>
    <property type="match status" value="1"/>
</dbReference>
<evidence type="ECO:0000256" key="3">
    <source>
        <dbReference type="ARBA" id="ARBA00010871"/>
    </source>
</evidence>
<dbReference type="EMBL" id="WHPF01000002">
    <property type="protein sequence ID" value="NNV54388.1"/>
    <property type="molecule type" value="Genomic_DNA"/>
</dbReference>
<feature type="domain" description="ATP-grasp" evidence="17">
    <location>
        <begin position="121"/>
        <end position="323"/>
    </location>
</feature>
<dbReference type="InterPro" id="IPR011095">
    <property type="entry name" value="Dala_Dala_lig_C"/>
</dbReference>
<dbReference type="Gene3D" id="3.30.470.20">
    <property type="entry name" value="ATP-grasp fold, B domain"/>
    <property type="match status" value="1"/>
</dbReference>
<evidence type="ECO:0000256" key="4">
    <source>
        <dbReference type="ARBA" id="ARBA00012216"/>
    </source>
</evidence>
<evidence type="ECO:0000256" key="7">
    <source>
        <dbReference type="ARBA" id="ARBA00022741"/>
    </source>
</evidence>
<dbReference type="NCBIfam" id="NF002378">
    <property type="entry name" value="PRK01372.1"/>
    <property type="match status" value="1"/>
</dbReference>
<dbReference type="AlphaFoldDB" id="A0A8J8FAF2"/>
<feature type="binding site" evidence="15">
    <location>
        <position position="276"/>
    </location>
    <ligand>
        <name>Mg(2+)</name>
        <dbReference type="ChEBI" id="CHEBI:18420"/>
        <label>1</label>
    </ligand>
</feature>
<dbReference type="PIRSF" id="PIRSF039102">
    <property type="entry name" value="Ddl/VanB"/>
    <property type="match status" value="1"/>
</dbReference>
<dbReference type="HAMAP" id="MF_00047">
    <property type="entry name" value="Dala_Dala_lig"/>
    <property type="match status" value="1"/>
</dbReference>
<dbReference type="GO" id="GO:0008360">
    <property type="term" value="P:regulation of cell shape"/>
    <property type="evidence" value="ECO:0007669"/>
    <property type="project" value="UniProtKB-KW"/>
</dbReference>
<dbReference type="PANTHER" id="PTHR23132">
    <property type="entry name" value="D-ALANINE--D-ALANINE LIGASE"/>
    <property type="match status" value="1"/>
</dbReference>
<keyword evidence="10 13" id="KW-0573">Peptidoglycan synthesis</keyword>
<evidence type="ECO:0000256" key="12">
    <source>
        <dbReference type="ARBA" id="ARBA00047614"/>
    </source>
</evidence>
<evidence type="ECO:0000259" key="17">
    <source>
        <dbReference type="PROSITE" id="PS50975"/>
    </source>
</evidence>
<evidence type="ECO:0000256" key="6">
    <source>
        <dbReference type="ARBA" id="ARBA00022598"/>
    </source>
</evidence>
<dbReference type="SUPFAM" id="SSF56059">
    <property type="entry name" value="Glutathione synthetase ATP-binding domain-like"/>
    <property type="match status" value="1"/>
</dbReference>
<dbReference type="GO" id="GO:0005737">
    <property type="term" value="C:cytoplasm"/>
    <property type="evidence" value="ECO:0007669"/>
    <property type="project" value="UniProtKB-SubCell"/>
</dbReference>
<feature type="binding site" evidence="15">
    <location>
        <position position="290"/>
    </location>
    <ligand>
        <name>Mg(2+)</name>
        <dbReference type="ChEBI" id="CHEBI:18420"/>
        <label>1</label>
    </ligand>
</feature>
<keyword evidence="7 16" id="KW-0547">Nucleotide-binding</keyword>
<dbReference type="NCBIfam" id="TIGR01205">
    <property type="entry name" value="D_ala_D_alaTIGR"/>
    <property type="match status" value="1"/>
</dbReference>
<dbReference type="Gene3D" id="3.40.50.20">
    <property type="match status" value="1"/>
</dbReference>
<dbReference type="GO" id="GO:0071555">
    <property type="term" value="P:cell wall organization"/>
    <property type="evidence" value="ECO:0007669"/>
    <property type="project" value="UniProtKB-KW"/>
</dbReference>
<dbReference type="SUPFAM" id="SSF52440">
    <property type="entry name" value="PreATP-grasp domain"/>
    <property type="match status" value="1"/>
</dbReference>
<dbReference type="RefSeq" id="WP_171606312.1">
    <property type="nucleotide sequence ID" value="NZ_WHPF01000002.1"/>
</dbReference>
<evidence type="ECO:0000313" key="19">
    <source>
        <dbReference type="Proteomes" id="UP000598971"/>
    </source>
</evidence>
<comment type="cofactor">
    <cofactor evidence="15">
        <name>Mg(2+)</name>
        <dbReference type="ChEBI" id="CHEBI:18420"/>
    </cofactor>
    <cofactor evidence="15">
        <name>Mn(2+)</name>
        <dbReference type="ChEBI" id="CHEBI:29035"/>
    </cofactor>
    <text evidence="15">Binds 2 magnesium or manganese ions per subunit.</text>
</comment>
<feature type="active site" evidence="14">
    <location>
        <position position="301"/>
    </location>
</feature>
<keyword evidence="5 13" id="KW-0963">Cytoplasm</keyword>
<comment type="pathway">
    <text evidence="13">Cell wall biogenesis; peptidoglycan biosynthesis.</text>
</comment>
<dbReference type="InterPro" id="IPR000291">
    <property type="entry name" value="D-Ala_lig_Van_CS"/>
</dbReference>
<evidence type="ECO:0000256" key="8">
    <source>
        <dbReference type="ARBA" id="ARBA00022840"/>
    </source>
</evidence>
<dbReference type="GO" id="GO:0005524">
    <property type="term" value="F:ATP binding"/>
    <property type="evidence" value="ECO:0007669"/>
    <property type="project" value="UniProtKB-UniRule"/>
</dbReference>
<dbReference type="GO" id="GO:0046872">
    <property type="term" value="F:metal ion binding"/>
    <property type="evidence" value="ECO:0007669"/>
    <property type="project" value="UniProtKB-KW"/>
</dbReference>
<comment type="catalytic activity">
    <reaction evidence="12 13">
        <text>2 D-alanine + ATP = D-alanyl-D-alanine + ADP + phosphate + H(+)</text>
        <dbReference type="Rhea" id="RHEA:11224"/>
        <dbReference type="ChEBI" id="CHEBI:15378"/>
        <dbReference type="ChEBI" id="CHEBI:30616"/>
        <dbReference type="ChEBI" id="CHEBI:43474"/>
        <dbReference type="ChEBI" id="CHEBI:57416"/>
        <dbReference type="ChEBI" id="CHEBI:57822"/>
        <dbReference type="ChEBI" id="CHEBI:456216"/>
        <dbReference type="EC" id="6.3.2.4"/>
    </reaction>
</comment>
<dbReference type="InterPro" id="IPR016185">
    <property type="entry name" value="PreATP-grasp_dom_sf"/>
</dbReference>
<comment type="function">
    <text evidence="13">Cell wall formation.</text>
</comment>
<dbReference type="Pfam" id="PF07478">
    <property type="entry name" value="Dala_Dala_lig_C"/>
    <property type="match status" value="1"/>
</dbReference>
<keyword evidence="19" id="KW-1185">Reference proteome</keyword>
<name>A0A8J8FAF2_9BACT</name>
<comment type="similarity">
    <text evidence="3 13">Belongs to the D-alanine--D-alanine ligase family.</text>
</comment>
<accession>A0A8J8FAF2</accession>
<feature type="binding site" evidence="15">
    <location>
        <position position="290"/>
    </location>
    <ligand>
        <name>Mg(2+)</name>
        <dbReference type="ChEBI" id="CHEBI:18420"/>
        <label>2</label>
    </ligand>
</feature>
<dbReference type="UniPathway" id="UPA00219"/>
<keyword evidence="15" id="KW-0460">Magnesium</keyword>
<dbReference type="PROSITE" id="PS00843">
    <property type="entry name" value="DALA_DALA_LIGASE_1"/>
    <property type="match status" value="1"/>
</dbReference>
<keyword evidence="15" id="KW-0479">Metal-binding</keyword>
<gene>
    <name evidence="13" type="primary">ddl</name>
    <name evidence="18" type="ORF">GD597_02880</name>
</gene>
<keyword evidence="9 13" id="KW-0133">Cell shape</keyword>
<dbReference type="InterPro" id="IPR013815">
    <property type="entry name" value="ATP_grasp_subdomain_1"/>
</dbReference>
<dbReference type="GO" id="GO:0008716">
    <property type="term" value="F:D-alanine-D-alanine ligase activity"/>
    <property type="evidence" value="ECO:0007669"/>
    <property type="project" value="UniProtKB-UniRule"/>
</dbReference>
<comment type="caution">
    <text evidence="18">The sequence shown here is derived from an EMBL/GenBank/DDBJ whole genome shotgun (WGS) entry which is preliminary data.</text>
</comment>
<dbReference type="InterPro" id="IPR005905">
    <property type="entry name" value="D_ala_D_ala"/>
</dbReference>
<dbReference type="GO" id="GO:0009252">
    <property type="term" value="P:peptidoglycan biosynthetic process"/>
    <property type="evidence" value="ECO:0007669"/>
    <property type="project" value="UniProtKB-UniRule"/>
</dbReference>
<evidence type="ECO:0000256" key="9">
    <source>
        <dbReference type="ARBA" id="ARBA00022960"/>
    </source>
</evidence>
<evidence type="ECO:0000256" key="5">
    <source>
        <dbReference type="ARBA" id="ARBA00022490"/>
    </source>
</evidence>
<dbReference type="PANTHER" id="PTHR23132:SF23">
    <property type="entry name" value="D-ALANINE--D-ALANINE LIGASE B"/>
    <property type="match status" value="1"/>
</dbReference>
<feature type="binding site" evidence="15">
    <location>
        <position position="292"/>
    </location>
    <ligand>
        <name>Mg(2+)</name>
        <dbReference type="ChEBI" id="CHEBI:18420"/>
        <label>2</label>
    </ligand>
</feature>
<dbReference type="InterPro" id="IPR011127">
    <property type="entry name" value="Dala_Dala_lig_N"/>
</dbReference>
<evidence type="ECO:0000256" key="11">
    <source>
        <dbReference type="ARBA" id="ARBA00023316"/>
    </source>
</evidence>
<comment type="subcellular location">
    <subcellularLocation>
        <location evidence="2 13">Cytoplasm</location>
    </subcellularLocation>
</comment>
<feature type="active site" evidence="14">
    <location>
        <position position="15"/>
    </location>
</feature>
<evidence type="ECO:0000256" key="15">
    <source>
        <dbReference type="PIRSR" id="PIRSR039102-3"/>
    </source>
</evidence>
<dbReference type="Proteomes" id="UP000598971">
    <property type="component" value="Unassembled WGS sequence"/>
</dbReference>
<comment type="cofactor">
    <cofactor evidence="1">
        <name>Mn(2+)</name>
        <dbReference type="ChEBI" id="CHEBI:29035"/>
    </cofactor>
</comment>
<dbReference type="EC" id="6.3.2.4" evidence="4 13"/>
<evidence type="ECO:0000313" key="18">
    <source>
        <dbReference type="EMBL" id="NNV54388.1"/>
    </source>
</evidence>
<proteinExistence type="inferred from homology"/>
<keyword evidence="8 16" id="KW-0067">ATP-binding</keyword>
<evidence type="ECO:0000256" key="16">
    <source>
        <dbReference type="PROSITE-ProRule" id="PRU00409"/>
    </source>
</evidence>
<dbReference type="Pfam" id="PF01820">
    <property type="entry name" value="Dala_Dala_lig_N"/>
    <property type="match status" value="1"/>
</dbReference>
<evidence type="ECO:0000256" key="1">
    <source>
        <dbReference type="ARBA" id="ARBA00001936"/>
    </source>
</evidence>
<feature type="active site" evidence="14">
    <location>
        <position position="165"/>
    </location>
</feature>
<dbReference type="Gene3D" id="3.30.1490.20">
    <property type="entry name" value="ATP-grasp fold, A domain"/>
    <property type="match status" value="1"/>
</dbReference>
<evidence type="ECO:0000256" key="10">
    <source>
        <dbReference type="ARBA" id="ARBA00022984"/>
    </source>
</evidence>